<dbReference type="InterPro" id="IPR052563">
    <property type="entry name" value="FliK"/>
</dbReference>
<evidence type="ECO:0000256" key="4">
    <source>
        <dbReference type="SAM" id="MobiDB-lite"/>
    </source>
</evidence>
<name>A0ABT5UZ92_9VIBR</name>
<reference evidence="6 7" key="1">
    <citation type="submission" date="2023-02" db="EMBL/GenBank/DDBJ databases">
        <title>Vibrio intestini sp. nov., a close relative of Vibrio cholerae isolated from the intestine of Healthy Culter dabryi.</title>
        <authorList>
            <person name="Wu N."/>
        </authorList>
    </citation>
    <scope>NUCLEOTIDE SEQUENCE [LARGE SCALE GENOMIC DNA]</scope>
    <source>
        <strain evidence="6 7">DSL-7</strain>
    </source>
</reference>
<keyword evidence="6" id="KW-0969">Cilium</keyword>
<evidence type="ECO:0000256" key="3">
    <source>
        <dbReference type="ARBA" id="ARBA00022795"/>
    </source>
</evidence>
<proteinExistence type="inferred from homology"/>
<dbReference type="EMBL" id="JARBFT010000004">
    <property type="protein sequence ID" value="MDE1514533.1"/>
    <property type="molecule type" value="Genomic_DNA"/>
</dbReference>
<keyword evidence="7" id="KW-1185">Reference proteome</keyword>
<feature type="domain" description="Flagellar hook-length control protein-like C-terminal" evidence="5">
    <location>
        <begin position="402"/>
        <end position="485"/>
    </location>
</feature>
<dbReference type="Pfam" id="PF02120">
    <property type="entry name" value="Flg_hook"/>
    <property type="match status" value="1"/>
</dbReference>
<feature type="compositionally biased region" description="Basic and acidic residues" evidence="4">
    <location>
        <begin position="497"/>
        <end position="508"/>
    </location>
</feature>
<dbReference type="InterPro" id="IPR021136">
    <property type="entry name" value="Flagellar_hook_control-like_C"/>
</dbReference>
<comment type="caution">
    <text evidence="6">The sequence shown here is derived from an EMBL/GenBank/DDBJ whole genome shotgun (WGS) entry which is preliminary data.</text>
</comment>
<evidence type="ECO:0000313" key="6">
    <source>
        <dbReference type="EMBL" id="MDE1514533.1"/>
    </source>
</evidence>
<dbReference type="PANTHER" id="PTHR37533">
    <property type="entry name" value="FLAGELLAR HOOK-LENGTH CONTROL PROTEIN"/>
    <property type="match status" value="1"/>
</dbReference>
<protein>
    <submittedName>
        <fullName evidence="6">Flagellar hook-length control protein FliK</fullName>
    </submittedName>
</protein>
<dbReference type="InterPro" id="IPR001635">
    <property type="entry name" value="Flag_hook_Flik"/>
</dbReference>
<evidence type="ECO:0000313" key="7">
    <source>
        <dbReference type="Proteomes" id="UP001216189"/>
    </source>
</evidence>
<dbReference type="CDD" id="cd17470">
    <property type="entry name" value="T3SS_Flik_C"/>
    <property type="match status" value="1"/>
</dbReference>
<comment type="similarity">
    <text evidence="2">Belongs to the FliK family.</text>
</comment>
<dbReference type="PRINTS" id="PR01007">
    <property type="entry name" value="FLGHOOKFLIK"/>
</dbReference>
<evidence type="ECO:0000259" key="5">
    <source>
        <dbReference type="Pfam" id="PF02120"/>
    </source>
</evidence>
<comment type="function">
    <text evidence="1">Controls the length of the flagellar hook.</text>
</comment>
<accession>A0ABT5UZ92</accession>
<evidence type="ECO:0000256" key="1">
    <source>
        <dbReference type="ARBA" id="ARBA00003944"/>
    </source>
</evidence>
<feature type="region of interest" description="Disordered" evidence="4">
    <location>
        <begin position="471"/>
        <end position="508"/>
    </location>
</feature>
<dbReference type="Proteomes" id="UP001216189">
    <property type="component" value="Unassembled WGS sequence"/>
</dbReference>
<gene>
    <name evidence="6" type="ORF">PUN32_05845</name>
</gene>
<feature type="compositionally biased region" description="Low complexity" evidence="4">
    <location>
        <begin position="474"/>
        <end position="490"/>
    </location>
</feature>
<dbReference type="Gene3D" id="3.30.750.140">
    <property type="match status" value="1"/>
</dbReference>
<dbReference type="PANTHER" id="PTHR37533:SF2">
    <property type="entry name" value="FLAGELLAR HOOK-LENGTH CONTROL PROTEIN"/>
    <property type="match status" value="1"/>
</dbReference>
<sequence>MNVNLTPSSEANKASSVAKSTATGVEAQDNQSSTGFFAQLHSLIFGAKAVDRDDTEQTAASAQQLANRLSATEHSAVDEQIEDAEQTVGELSSTTDDLALLDSEVFADPAFDSQAAPDSDERRALTSDVLERKAAQAISEGDQLLGRLQQANQVLNTQHGKSLPTAEMAEIESDNRLSLFEAEEAAGALDSFASLVAPSAIIGTEQAQPTVAHMMADGANEPDSGLGSAEFAPAINALSTPPSEVSELGLAAIPWRTAVLEDPTHSKGFTADRLAPQSTGQSATAAVSSGLSPHLATNEAIDMLGVAAPTASSLLSAQANLNPESLMADSALLASFAGRGVTEPMRSITAESGQEGLAEQMAAAAGLSGPTATSPRAESSVAANPASALHLHKDLAAEQMAERVQMMLSKNLKNIDIRLDPPEMGRLQIRLNMQGDGANVHFTVANSQARDLLEQTLPRLREMLAQQGVQLGESSVQQQSTGQQQNWQQSTEFAQTSRHEPWHSEEKVDTDIKLDLNVATKRDGISYYA</sequence>
<organism evidence="6 7">
    <name type="scientific">Vibrio chanodichtyis</name>
    <dbReference type="NCBI Taxonomy" id="3027932"/>
    <lineage>
        <taxon>Bacteria</taxon>
        <taxon>Pseudomonadati</taxon>
        <taxon>Pseudomonadota</taxon>
        <taxon>Gammaproteobacteria</taxon>
        <taxon>Vibrionales</taxon>
        <taxon>Vibrionaceae</taxon>
        <taxon>Vibrio</taxon>
    </lineage>
</organism>
<dbReference type="InterPro" id="IPR038610">
    <property type="entry name" value="FliK-like_C_sf"/>
</dbReference>
<evidence type="ECO:0000256" key="2">
    <source>
        <dbReference type="ARBA" id="ARBA00009149"/>
    </source>
</evidence>
<keyword evidence="6" id="KW-0966">Cell projection</keyword>
<feature type="region of interest" description="Disordered" evidence="4">
    <location>
        <begin position="1"/>
        <end position="30"/>
    </location>
</feature>
<keyword evidence="6" id="KW-0282">Flagellum</keyword>
<keyword evidence="3" id="KW-1005">Bacterial flagellum biogenesis</keyword>